<name>A0A2J6Q8R4_9HELO</name>
<gene>
    <name evidence="1" type="ORF">NA56DRAFT_747915</name>
</gene>
<proteinExistence type="predicted"/>
<reference evidence="1 2" key="1">
    <citation type="submission" date="2016-05" db="EMBL/GenBank/DDBJ databases">
        <title>A degradative enzymes factory behind the ericoid mycorrhizal symbiosis.</title>
        <authorList>
            <consortium name="DOE Joint Genome Institute"/>
            <person name="Martino E."/>
            <person name="Morin E."/>
            <person name="Grelet G."/>
            <person name="Kuo A."/>
            <person name="Kohler A."/>
            <person name="Daghino S."/>
            <person name="Barry K."/>
            <person name="Choi C."/>
            <person name="Cichocki N."/>
            <person name="Clum A."/>
            <person name="Copeland A."/>
            <person name="Hainaut M."/>
            <person name="Haridas S."/>
            <person name="Labutti K."/>
            <person name="Lindquist E."/>
            <person name="Lipzen A."/>
            <person name="Khouja H.-R."/>
            <person name="Murat C."/>
            <person name="Ohm R."/>
            <person name="Olson A."/>
            <person name="Spatafora J."/>
            <person name="Veneault-Fourrey C."/>
            <person name="Henrissat B."/>
            <person name="Grigoriev I."/>
            <person name="Martin F."/>
            <person name="Perotto S."/>
        </authorList>
    </citation>
    <scope>NUCLEOTIDE SEQUENCE [LARGE SCALE GENOMIC DNA]</scope>
    <source>
        <strain evidence="1 2">UAMH 7357</strain>
    </source>
</reference>
<sequence>MPYGIKQTGAEFKGETRDVTVSVTQLVVQKEGPVNQTGVIFWKPSVDSKSEVIRTANGGVVTQKTIVDVTKGRWLSEPGTATQRPGRWNMCNRLTMCNREVSAFLFGFSEAFRRGPILDPRSDTPLDSRIESNFKRKFGTWIAVSERYFF</sequence>
<keyword evidence="2" id="KW-1185">Reference proteome</keyword>
<dbReference type="AlphaFoldDB" id="A0A2J6Q8R4"/>
<protein>
    <submittedName>
        <fullName evidence="1">Uncharacterized protein</fullName>
    </submittedName>
</protein>
<dbReference type="EMBL" id="KZ613477">
    <property type="protein sequence ID" value="PMD22670.1"/>
    <property type="molecule type" value="Genomic_DNA"/>
</dbReference>
<dbReference type="Proteomes" id="UP000235672">
    <property type="component" value="Unassembled WGS sequence"/>
</dbReference>
<evidence type="ECO:0000313" key="2">
    <source>
        <dbReference type="Proteomes" id="UP000235672"/>
    </source>
</evidence>
<evidence type="ECO:0000313" key="1">
    <source>
        <dbReference type="EMBL" id="PMD22670.1"/>
    </source>
</evidence>
<organism evidence="1 2">
    <name type="scientific">Hyaloscypha hepaticicola</name>
    <dbReference type="NCBI Taxonomy" id="2082293"/>
    <lineage>
        <taxon>Eukaryota</taxon>
        <taxon>Fungi</taxon>
        <taxon>Dikarya</taxon>
        <taxon>Ascomycota</taxon>
        <taxon>Pezizomycotina</taxon>
        <taxon>Leotiomycetes</taxon>
        <taxon>Helotiales</taxon>
        <taxon>Hyaloscyphaceae</taxon>
        <taxon>Hyaloscypha</taxon>
    </lineage>
</organism>
<accession>A0A2J6Q8R4</accession>